<accession>Q4RDA0</accession>
<dbReference type="SUPFAM" id="SSF50978">
    <property type="entry name" value="WD40 repeat-like"/>
    <property type="match status" value="1"/>
</dbReference>
<comment type="caution">
    <text evidence="1">The sequence shown here is derived from an EMBL/GenBank/DDBJ whole genome shotgun (WGS) entry which is preliminary data.</text>
</comment>
<proteinExistence type="predicted"/>
<dbReference type="EMBL" id="CAAE01017042">
    <property type="protein sequence ID" value="CAG13632.1"/>
    <property type="molecule type" value="Genomic_DNA"/>
</dbReference>
<protein>
    <submittedName>
        <fullName evidence="1">(spotted green pufferfish) hypothetical protein</fullName>
    </submittedName>
</protein>
<reference evidence="1" key="2">
    <citation type="submission" date="2004-02" db="EMBL/GenBank/DDBJ databases">
        <authorList>
            <consortium name="Genoscope"/>
            <consortium name="Whitehead Institute Centre for Genome Research"/>
        </authorList>
    </citation>
    <scope>NUCLEOTIDE SEQUENCE</scope>
</reference>
<dbReference type="InterPro" id="IPR036322">
    <property type="entry name" value="WD40_repeat_dom_sf"/>
</dbReference>
<name>Q4RDA0_TETNG</name>
<feature type="non-terminal residue" evidence="1">
    <location>
        <position position="1"/>
    </location>
</feature>
<dbReference type="AlphaFoldDB" id="Q4RDA0"/>
<gene>
    <name evidence="1" type="ORF">GSTENG00038487001</name>
</gene>
<organism evidence="1">
    <name type="scientific">Tetraodon nigroviridis</name>
    <name type="common">Spotted green pufferfish</name>
    <name type="synonym">Chelonodon nigroviridis</name>
    <dbReference type="NCBI Taxonomy" id="99883"/>
    <lineage>
        <taxon>Eukaryota</taxon>
        <taxon>Metazoa</taxon>
        <taxon>Chordata</taxon>
        <taxon>Craniata</taxon>
        <taxon>Vertebrata</taxon>
        <taxon>Euteleostomi</taxon>
        <taxon>Actinopterygii</taxon>
        <taxon>Neopterygii</taxon>
        <taxon>Teleostei</taxon>
        <taxon>Neoteleostei</taxon>
        <taxon>Acanthomorphata</taxon>
        <taxon>Eupercaria</taxon>
        <taxon>Tetraodontiformes</taxon>
        <taxon>Tetradontoidea</taxon>
        <taxon>Tetraodontidae</taxon>
        <taxon>Tetraodon</taxon>
    </lineage>
</organism>
<evidence type="ECO:0000313" key="1">
    <source>
        <dbReference type="EMBL" id="CAG13632.1"/>
    </source>
</evidence>
<dbReference type="KEGG" id="tng:GSTEN00038487G001"/>
<reference evidence="1" key="1">
    <citation type="journal article" date="2004" name="Nature">
        <title>Genome duplication in the teleost fish Tetraodon nigroviridis reveals the early vertebrate proto-karyotype.</title>
        <authorList>
            <person name="Jaillon O."/>
            <person name="Aury J.-M."/>
            <person name="Brunet F."/>
            <person name="Petit J.-L."/>
            <person name="Stange-Thomann N."/>
            <person name="Mauceli E."/>
            <person name="Bouneau L."/>
            <person name="Fischer C."/>
            <person name="Ozouf-Costaz C."/>
            <person name="Bernot A."/>
            <person name="Nicaud S."/>
            <person name="Jaffe D."/>
            <person name="Fisher S."/>
            <person name="Lutfalla G."/>
            <person name="Dossat C."/>
            <person name="Segurens B."/>
            <person name="Dasilva C."/>
            <person name="Salanoubat M."/>
            <person name="Levy M."/>
            <person name="Boudet N."/>
            <person name="Castellano S."/>
            <person name="Anthouard V."/>
            <person name="Jubin C."/>
            <person name="Castelli V."/>
            <person name="Katinka M."/>
            <person name="Vacherie B."/>
            <person name="Biemont C."/>
            <person name="Skalli Z."/>
            <person name="Cattolico L."/>
            <person name="Poulain J."/>
            <person name="De Berardinis V."/>
            <person name="Cruaud C."/>
            <person name="Duprat S."/>
            <person name="Brottier P."/>
            <person name="Coutanceau J.-P."/>
            <person name="Gouzy J."/>
            <person name="Parra G."/>
            <person name="Lardier G."/>
            <person name="Chapple C."/>
            <person name="McKernan K.J."/>
            <person name="McEwan P."/>
            <person name="Bosak S."/>
            <person name="Kellis M."/>
            <person name="Volff J.-N."/>
            <person name="Guigo R."/>
            <person name="Zody M.C."/>
            <person name="Mesirov J."/>
            <person name="Lindblad-Toh K."/>
            <person name="Birren B."/>
            <person name="Nusbaum C."/>
            <person name="Kahn D."/>
            <person name="Robinson-Rechavi M."/>
            <person name="Laudet V."/>
            <person name="Schachter V."/>
            <person name="Quetier F."/>
            <person name="Saurin W."/>
            <person name="Scarpelli C."/>
            <person name="Wincker P."/>
            <person name="Lander E.S."/>
            <person name="Weissenbach J."/>
            <person name="Roest Crollius H."/>
        </authorList>
    </citation>
    <scope>NUCLEOTIDE SEQUENCE [LARGE SCALE GENOMIC DNA]</scope>
</reference>
<sequence length="51" mass="5566">GQHVIAGCSEGMLHVWMWETSVEICHISAHKELIHDCTLLPSTGKHPGTTS</sequence>